<organism evidence="2 3">
    <name type="scientific">Olea europaea subsp. europaea</name>
    <dbReference type="NCBI Taxonomy" id="158383"/>
    <lineage>
        <taxon>Eukaryota</taxon>
        <taxon>Viridiplantae</taxon>
        <taxon>Streptophyta</taxon>
        <taxon>Embryophyta</taxon>
        <taxon>Tracheophyta</taxon>
        <taxon>Spermatophyta</taxon>
        <taxon>Magnoliopsida</taxon>
        <taxon>eudicotyledons</taxon>
        <taxon>Gunneridae</taxon>
        <taxon>Pentapetalae</taxon>
        <taxon>asterids</taxon>
        <taxon>lamiids</taxon>
        <taxon>Lamiales</taxon>
        <taxon>Oleaceae</taxon>
        <taxon>Oleeae</taxon>
        <taxon>Olea</taxon>
    </lineage>
</organism>
<dbReference type="AlphaFoldDB" id="A0A8S0SAZ9"/>
<evidence type="ECO:0000313" key="2">
    <source>
        <dbReference type="EMBL" id="CAA2988640.1"/>
    </source>
</evidence>
<reference evidence="2 3" key="1">
    <citation type="submission" date="2019-12" db="EMBL/GenBank/DDBJ databases">
        <authorList>
            <person name="Alioto T."/>
            <person name="Alioto T."/>
            <person name="Gomez Garrido J."/>
        </authorList>
    </citation>
    <scope>NUCLEOTIDE SEQUENCE [LARGE SCALE GENOMIC DNA]</scope>
</reference>
<dbReference type="EMBL" id="CACTIH010004013">
    <property type="protein sequence ID" value="CAA2988640.1"/>
    <property type="molecule type" value="Genomic_DNA"/>
</dbReference>
<name>A0A8S0SAZ9_OLEEU</name>
<accession>A0A8S0SAZ9</accession>
<dbReference type="Gramene" id="OE9A109345T1">
    <property type="protein sequence ID" value="OE9A109345C1"/>
    <property type="gene ID" value="OE9A109345"/>
</dbReference>
<keyword evidence="1" id="KW-0472">Membrane</keyword>
<keyword evidence="1" id="KW-1133">Transmembrane helix</keyword>
<sequence length="147" mass="16762">MKNLDRVNVIGKSCREIALWSPAYGLSEDLIEYKELGMGVLKLKQLASNMCTFPSPYYGSYDEMVAVVHNMKKRLEAIYLDLCSYLGYVYTPVAAYFTAISSLMLAFPKFHPSVLDVEYLLRMNAPVRSNGNSFIVRYMINVLHLKL</sequence>
<comment type="caution">
    <text evidence="2">The sequence shown here is derived from an EMBL/GenBank/DDBJ whole genome shotgun (WGS) entry which is preliminary data.</text>
</comment>
<evidence type="ECO:0000256" key="1">
    <source>
        <dbReference type="SAM" id="Phobius"/>
    </source>
</evidence>
<keyword evidence="3" id="KW-1185">Reference proteome</keyword>
<keyword evidence="1" id="KW-0812">Transmembrane</keyword>
<protein>
    <submittedName>
        <fullName evidence="2">Uncharacterized protein</fullName>
    </submittedName>
</protein>
<evidence type="ECO:0000313" key="3">
    <source>
        <dbReference type="Proteomes" id="UP000594638"/>
    </source>
</evidence>
<feature type="transmembrane region" description="Helical" evidence="1">
    <location>
        <begin position="82"/>
        <end position="107"/>
    </location>
</feature>
<gene>
    <name evidence="2" type="ORF">OLEA9_A109345</name>
</gene>
<dbReference type="Proteomes" id="UP000594638">
    <property type="component" value="Unassembled WGS sequence"/>
</dbReference>
<proteinExistence type="predicted"/>